<dbReference type="PRINTS" id="PR00138">
    <property type="entry name" value="MATRIXIN"/>
</dbReference>
<dbReference type="InterPro" id="IPR033739">
    <property type="entry name" value="M10A_MMP"/>
</dbReference>
<dbReference type="GO" id="GO:0006508">
    <property type="term" value="P:proteolysis"/>
    <property type="evidence" value="ECO:0007669"/>
    <property type="project" value="UniProtKB-KW"/>
</dbReference>
<dbReference type="EMBL" id="OZ034835">
    <property type="protein sequence ID" value="CAL1677357.1"/>
    <property type="molecule type" value="Genomic_DNA"/>
</dbReference>
<evidence type="ECO:0000259" key="17">
    <source>
        <dbReference type="SMART" id="SM00235"/>
    </source>
</evidence>
<feature type="active site" evidence="12">
    <location>
        <position position="237"/>
    </location>
</feature>
<dbReference type="SUPFAM" id="SSF50923">
    <property type="entry name" value="Hemopexin-like domain"/>
    <property type="match status" value="1"/>
</dbReference>
<gene>
    <name evidence="18" type="ORF">LPLAT_LOCUS3376</name>
</gene>
<dbReference type="GO" id="GO:0008270">
    <property type="term" value="F:zinc ion binding"/>
    <property type="evidence" value="ECO:0007669"/>
    <property type="project" value="InterPro"/>
</dbReference>
<feature type="binding site" evidence="13">
    <location>
        <position position="240"/>
    </location>
    <ligand>
        <name>Zn(2+)</name>
        <dbReference type="ChEBI" id="CHEBI:29105"/>
        <label>2</label>
        <note>catalytic</note>
    </ligand>
</feature>
<sequence>MTRWSEIVSRRPSIDGYLTAIAFLALYASCTGAAPNNVVISDTTAANYLAQYGYLPPINPENGAFLSEEKLTAAIEEFQAFAGINITGELNEETAKLMATPRCGVKDKVGPAADGRSKRYALQGSRWRTKNLTYKISKYPTGLNKQEVDKEIAKAFGVWSGETDLTFTRKSGHENVHIEIRFEVGEHGDGDPFDGPGGTLAHAYFPVYGGDAHFDDSERWTIRSYRGTNLFQVAAHEFGHSLGLSHSDVKSALMAPFYRGYDPHFILDRDDVDAIQALYGEKTRHGSRGPSPPAEEDPELCKDPKVDAMFNTKDGETIVFKGKHYWKLTDNGVASGYPRRINSTWKELPTNIDAAFTYRNGKTYFFKGTQYWRYINTTMDGDYPKEISDGFTGIPDHIDAATVWTGNGKIYFYKGAKFWRFDPASKPPVRSNYPKLIQNWQGIPNHVNAAVTYKGYTYFFQDNAYYRFNDRTFRVDDADPAFPRSTAYWWFGCKSANRGTLGNDHWPFAFANNLDVADIDTHDDYGSLDSVGDIILDAGGTDELVTSPNHDYADSGAPTNLLNSSERTWQLLLGIMTVIIARFVVAT</sequence>
<dbReference type="Pfam" id="PF00045">
    <property type="entry name" value="Hemopexin"/>
    <property type="match status" value="4"/>
</dbReference>
<comment type="cofactor">
    <cofactor evidence="13">
        <name>Zn(2+)</name>
        <dbReference type="ChEBI" id="CHEBI:29105"/>
    </cofactor>
    <text evidence="13">Binds 2 Zn(2+) ions per subunit.</text>
</comment>
<evidence type="ECO:0000256" key="9">
    <source>
        <dbReference type="ARBA" id="ARBA00023049"/>
    </source>
</evidence>
<feature type="binding site" evidence="13">
    <location>
        <position position="194"/>
    </location>
    <ligand>
        <name>Ca(2+)</name>
        <dbReference type="ChEBI" id="CHEBI:29108"/>
        <label>3</label>
    </ligand>
</feature>
<feature type="domain" description="Peptidase metallopeptidase" evidence="17">
    <location>
        <begin position="123"/>
        <end position="281"/>
    </location>
</feature>
<keyword evidence="19" id="KW-1185">Reference proteome</keyword>
<dbReference type="PROSITE" id="PS00024">
    <property type="entry name" value="HEMOPEXIN"/>
    <property type="match status" value="1"/>
</dbReference>
<feature type="binding site" evidence="13">
    <location>
        <position position="213"/>
    </location>
    <ligand>
        <name>Zn(2+)</name>
        <dbReference type="ChEBI" id="CHEBI:29105"/>
        <label>1</label>
    </ligand>
</feature>
<dbReference type="CDD" id="cd00094">
    <property type="entry name" value="HX"/>
    <property type="match status" value="1"/>
</dbReference>
<evidence type="ECO:0000313" key="19">
    <source>
        <dbReference type="Proteomes" id="UP001497644"/>
    </source>
</evidence>
<dbReference type="GO" id="GO:0005615">
    <property type="term" value="C:extracellular space"/>
    <property type="evidence" value="ECO:0007669"/>
    <property type="project" value="TreeGrafter"/>
</dbReference>
<feature type="binding site" evidence="13">
    <location>
        <position position="254"/>
    </location>
    <ligand>
        <name>Zn(2+)</name>
        <dbReference type="ChEBI" id="CHEBI:29105"/>
        <label>2</label>
        <note>catalytic</note>
    </ligand>
</feature>
<feature type="binding site" evidence="13">
    <location>
        <position position="216"/>
    </location>
    <ligand>
        <name>Ca(2+)</name>
        <dbReference type="ChEBI" id="CHEBI:29108"/>
        <label>1</label>
    </ligand>
</feature>
<dbReference type="Proteomes" id="UP001497644">
    <property type="component" value="Chromosome 12"/>
</dbReference>
<feature type="binding site" evidence="13">
    <location>
        <position position="307"/>
    </location>
    <ligand>
        <name>Ca(2+)</name>
        <dbReference type="ChEBI" id="CHEBI:29108"/>
        <label>4</label>
    </ligand>
</feature>
<dbReference type="InterPro" id="IPR002477">
    <property type="entry name" value="Peptidoglycan-bd-like"/>
</dbReference>
<dbReference type="CDD" id="cd04278">
    <property type="entry name" value="ZnMc_MMP"/>
    <property type="match status" value="1"/>
</dbReference>
<keyword evidence="4" id="KW-0732">Signal</keyword>
<evidence type="ECO:0000256" key="14">
    <source>
        <dbReference type="PIRSR" id="PIRSR621190-4"/>
    </source>
</evidence>
<accession>A0AAV2NCH9</accession>
<feature type="binding site" evidence="13">
    <location>
        <position position="195"/>
    </location>
    <ligand>
        <name>Ca(2+)</name>
        <dbReference type="ChEBI" id="CHEBI:29108"/>
        <label>3</label>
    </ligand>
</feature>
<keyword evidence="11" id="KW-1015">Disulfide bond</keyword>
<feature type="binding site" evidence="13">
    <location>
        <position position="246"/>
    </location>
    <ligand>
        <name>Zn(2+)</name>
        <dbReference type="ChEBI" id="CHEBI:29105"/>
        <label>2</label>
        <note>catalytic</note>
    </ligand>
</feature>
<feature type="binding site" evidence="13">
    <location>
        <position position="353"/>
    </location>
    <ligand>
        <name>Ca(2+)</name>
        <dbReference type="ChEBI" id="CHEBI:29108"/>
        <label>4</label>
    </ligand>
</feature>
<dbReference type="InterPro" id="IPR001818">
    <property type="entry name" value="Pept_M10_metallopeptidase"/>
</dbReference>
<feature type="binding site" evidence="13">
    <location>
        <position position="218"/>
    </location>
    <ligand>
        <name>Ca(2+)</name>
        <dbReference type="ChEBI" id="CHEBI:29108"/>
        <label>3</label>
    </ligand>
</feature>
<keyword evidence="6" id="KW-0378">Hydrolase</keyword>
<feature type="binding site" evidence="13">
    <location>
        <position position="202"/>
    </location>
    <ligand>
        <name>Zn(2+)</name>
        <dbReference type="ChEBI" id="CHEBI:29105"/>
        <label>1</label>
    </ligand>
</feature>
<dbReference type="SUPFAM" id="SSF55486">
    <property type="entry name" value="Metalloproteases ('zincins'), catalytic domain"/>
    <property type="match status" value="1"/>
</dbReference>
<protein>
    <recommendedName>
        <fullName evidence="17">Peptidase metallopeptidase domain-containing protein</fullName>
    </recommendedName>
</protein>
<evidence type="ECO:0000256" key="13">
    <source>
        <dbReference type="PIRSR" id="PIRSR621190-2"/>
    </source>
</evidence>
<dbReference type="InterPro" id="IPR024079">
    <property type="entry name" value="MetalloPept_cat_dom_sf"/>
</dbReference>
<keyword evidence="9" id="KW-0482">Metalloprotease</keyword>
<dbReference type="PROSITE" id="PS51642">
    <property type="entry name" value="HEMOPEXIN_2"/>
    <property type="match status" value="4"/>
</dbReference>
<feature type="binding site" evidence="13">
    <location>
        <position position="187"/>
    </location>
    <ligand>
        <name>Zn(2+)</name>
        <dbReference type="ChEBI" id="CHEBI:29105"/>
        <label>1</label>
    </ligand>
</feature>
<feature type="binding site" evidence="13">
    <location>
        <position position="236"/>
    </location>
    <ligand>
        <name>Zn(2+)</name>
        <dbReference type="ChEBI" id="CHEBI:29105"/>
        <label>2</label>
        <note>catalytic</note>
    </ligand>
</feature>
<evidence type="ECO:0000256" key="3">
    <source>
        <dbReference type="ARBA" id="ARBA00022723"/>
    </source>
</evidence>
<dbReference type="SMART" id="SM00235">
    <property type="entry name" value="ZnMc"/>
    <property type="match status" value="1"/>
</dbReference>
<dbReference type="Pfam" id="PF00413">
    <property type="entry name" value="Peptidase_M10"/>
    <property type="match status" value="1"/>
</dbReference>
<dbReference type="GO" id="GO:0031012">
    <property type="term" value="C:extracellular matrix"/>
    <property type="evidence" value="ECO:0007669"/>
    <property type="project" value="InterPro"/>
</dbReference>
<keyword evidence="7 13" id="KW-0862">Zinc</keyword>
<dbReference type="PANTHER" id="PTHR10201:SF291">
    <property type="entry name" value="MATRIX METALLOPROTEINASE 1, ISOFORM C-RELATED"/>
    <property type="match status" value="1"/>
</dbReference>
<dbReference type="InterPro" id="IPR021190">
    <property type="entry name" value="Pept_M10A"/>
</dbReference>
<evidence type="ECO:0000256" key="2">
    <source>
        <dbReference type="ARBA" id="ARBA00022670"/>
    </source>
</evidence>
<feature type="region of interest" description="Disordered" evidence="16">
    <location>
        <begin position="281"/>
        <end position="300"/>
    </location>
</feature>
<dbReference type="Gene3D" id="3.40.390.10">
    <property type="entry name" value="Collagenase (Catalytic Domain)"/>
    <property type="match status" value="1"/>
</dbReference>
<dbReference type="InterPro" id="IPR006026">
    <property type="entry name" value="Peptidase_Metallo"/>
</dbReference>
<evidence type="ECO:0000256" key="5">
    <source>
        <dbReference type="ARBA" id="ARBA00022737"/>
    </source>
</evidence>
<dbReference type="FunFam" id="3.40.390.10:FF:000022">
    <property type="entry name" value="Matrix metalloproteinase 1, isoform C"/>
    <property type="match status" value="1"/>
</dbReference>
<evidence type="ECO:0000256" key="15">
    <source>
        <dbReference type="PROSITE-ProRule" id="PRU01011"/>
    </source>
</evidence>
<feature type="binding site" evidence="13">
    <location>
        <position position="209"/>
    </location>
    <ligand>
        <name>Ca(2+)</name>
        <dbReference type="ChEBI" id="CHEBI:29108"/>
        <label>2</label>
    </ligand>
</feature>
<evidence type="ECO:0000256" key="16">
    <source>
        <dbReference type="SAM" id="MobiDB-lite"/>
    </source>
</evidence>
<feature type="repeat" description="Hemopexin" evidence="15">
    <location>
        <begin position="303"/>
        <end position="348"/>
    </location>
</feature>
<dbReference type="GO" id="GO:0030574">
    <property type="term" value="P:collagen catabolic process"/>
    <property type="evidence" value="ECO:0007669"/>
    <property type="project" value="TreeGrafter"/>
</dbReference>
<dbReference type="GO" id="GO:0030198">
    <property type="term" value="P:extracellular matrix organization"/>
    <property type="evidence" value="ECO:0007669"/>
    <property type="project" value="TreeGrafter"/>
</dbReference>
<dbReference type="Gene3D" id="2.110.10.10">
    <property type="entry name" value="Hemopexin-like domain"/>
    <property type="match status" value="1"/>
</dbReference>
<evidence type="ECO:0000256" key="1">
    <source>
        <dbReference type="ARBA" id="ARBA00010370"/>
    </source>
</evidence>
<dbReference type="SMART" id="SM00120">
    <property type="entry name" value="HX"/>
    <property type="match status" value="4"/>
</dbReference>
<dbReference type="Pfam" id="PF01471">
    <property type="entry name" value="PG_binding_1"/>
    <property type="match status" value="1"/>
</dbReference>
<comment type="cofactor">
    <cofactor evidence="13">
        <name>Ca(2+)</name>
        <dbReference type="ChEBI" id="CHEBI:29108"/>
    </cofactor>
    <text evidence="13">Can bind about 5 Ca(2+) ions per subunit.</text>
</comment>
<feature type="modified residue" description="Phosphotyrosine; by PKDCC" evidence="14">
    <location>
        <position position="383"/>
    </location>
</feature>
<evidence type="ECO:0000256" key="12">
    <source>
        <dbReference type="PIRSR" id="PIRSR621190-1"/>
    </source>
</evidence>
<comment type="similarity">
    <text evidence="1">Belongs to the peptidase M10A family.</text>
</comment>
<keyword evidence="5" id="KW-0677">Repeat</keyword>
<dbReference type="GO" id="GO:0004222">
    <property type="term" value="F:metalloendopeptidase activity"/>
    <property type="evidence" value="ECO:0007669"/>
    <property type="project" value="InterPro"/>
</dbReference>
<evidence type="ECO:0000256" key="11">
    <source>
        <dbReference type="ARBA" id="ARBA00023157"/>
    </source>
</evidence>
<keyword evidence="10" id="KW-0865">Zymogen</keyword>
<dbReference type="InterPro" id="IPR018487">
    <property type="entry name" value="Hemopexin-like_repeat"/>
</dbReference>
<feature type="repeat" description="Hemopexin" evidence="15">
    <location>
        <begin position="395"/>
        <end position="444"/>
    </location>
</feature>
<feature type="binding site" evidence="13">
    <location>
        <position position="355"/>
    </location>
    <ligand>
        <name>Ca(2+)</name>
        <dbReference type="ChEBI" id="CHEBI:29108"/>
        <label>5</label>
    </ligand>
</feature>
<feature type="repeat" description="Hemopexin" evidence="15">
    <location>
        <begin position="349"/>
        <end position="394"/>
    </location>
</feature>
<feature type="binding site" evidence="13">
    <location>
        <position position="211"/>
    </location>
    <ligand>
        <name>Ca(2+)</name>
        <dbReference type="ChEBI" id="CHEBI:29108"/>
        <label>2</label>
    </ligand>
</feature>
<dbReference type="InterPro" id="IPR036375">
    <property type="entry name" value="Hemopexin-like_dom_sf"/>
</dbReference>
<feature type="binding site" evidence="13">
    <location>
        <position position="218"/>
    </location>
    <ligand>
        <name>Ca(2+)</name>
        <dbReference type="ChEBI" id="CHEBI:29108"/>
        <label>1</label>
    </ligand>
</feature>
<feature type="binding site" evidence="13">
    <location>
        <position position="215"/>
    </location>
    <ligand>
        <name>Ca(2+)</name>
        <dbReference type="ChEBI" id="CHEBI:29108"/>
        <label>3</label>
    </ligand>
</feature>
<dbReference type="FunFam" id="2.110.10.10:FF:000007">
    <property type="entry name" value="stromelysin-3 isoform X2"/>
    <property type="match status" value="1"/>
</dbReference>
<keyword evidence="3 13" id="KW-0479">Metal-binding</keyword>
<evidence type="ECO:0000256" key="10">
    <source>
        <dbReference type="ARBA" id="ARBA00023145"/>
    </source>
</evidence>
<dbReference type="InterPro" id="IPR000585">
    <property type="entry name" value="Hemopexin-like_dom"/>
</dbReference>
<dbReference type="PANTHER" id="PTHR10201">
    <property type="entry name" value="MATRIX METALLOPROTEINASE"/>
    <property type="match status" value="1"/>
</dbReference>
<keyword evidence="8 13" id="KW-0106">Calcium</keyword>
<evidence type="ECO:0000256" key="6">
    <source>
        <dbReference type="ARBA" id="ARBA00022801"/>
    </source>
</evidence>
<evidence type="ECO:0000256" key="4">
    <source>
        <dbReference type="ARBA" id="ARBA00022729"/>
    </source>
</evidence>
<feature type="repeat" description="Hemopexin" evidence="15">
    <location>
        <begin position="445"/>
        <end position="493"/>
    </location>
</feature>
<dbReference type="InterPro" id="IPR018486">
    <property type="entry name" value="Hemopexin_CS"/>
</dbReference>
<dbReference type="InterPro" id="IPR036365">
    <property type="entry name" value="PGBD-like_sf"/>
</dbReference>
<evidence type="ECO:0000313" key="18">
    <source>
        <dbReference type="EMBL" id="CAL1677357.1"/>
    </source>
</evidence>
<feature type="binding site" evidence="13">
    <location>
        <position position="189"/>
    </location>
    <ligand>
        <name>Zn(2+)</name>
        <dbReference type="ChEBI" id="CHEBI:29105"/>
        <label>1</label>
    </ligand>
</feature>
<dbReference type="SUPFAM" id="SSF47090">
    <property type="entry name" value="PGBD-like"/>
    <property type="match status" value="1"/>
</dbReference>
<feature type="binding site" evidence="13">
    <location>
        <position position="401"/>
    </location>
    <ligand>
        <name>Ca(2+)</name>
        <dbReference type="ChEBI" id="CHEBI:29108"/>
        <label>5</label>
    </ligand>
</feature>
<keyword evidence="2" id="KW-0645">Protease</keyword>
<dbReference type="AlphaFoldDB" id="A0AAV2NCH9"/>
<evidence type="ECO:0000256" key="8">
    <source>
        <dbReference type="ARBA" id="ARBA00022837"/>
    </source>
</evidence>
<organism evidence="18 19">
    <name type="scientific">Lasius platythorax</name>
    <dbReference type="NCBI Taxonomy" id="488582"/>
    <lineage>
        <taxon>Eukaryota</taxon>
        <taxon>Metazoa</taxon>
        <taxon>Ecdysozoa</taxon>
        <taxon>Arthropoda</taxon>
        <taxon>Hexapoda</taxon>
        <taxon>Insecta</taxon>
        <taxon>Pterygota</taxon>
        <taxon>Neoptera</taxon>
        <taxon>Endopterygota</taxon>
        <taxon>Hymenoptera</taxon>
        <taxon>Apocrita</taxon>
        <taxon>Aculeata</taxon>
        <taxon>Formicoidea</taxon>
        <taxon>Formicidae</taxon>
        <taxon>Formicinae</taxon>
        <taxon>Lasius</taxon>
        <taxon>Lasius</taxon>
    </lineage>
</organism>
<reference evidence="18" key="1">
    <citation type="submission" date="2024-04" db="EMBL/GenBank/DDBJ databases">
        <authorList>
            <consortium name="Molecular Ecology Group"/>
        </authorList>
    </citation>
    <scope>NUCLEOTIDE SEQUENCE</scope>
</reference>
<feature type="binding site" description="in inhibited form" evidence="13">
    <location>
        <position position="103"/>
    </location>
    <ligand>
        <name>Zn(2+)</name>
        <dbReference type="ChEBI" id="CHEBI:29105"/>
        <label>2</label>
        <note>catalytic</note>
    </ligand>
</feature>
<evidence type="ECO:0000256" key="7">
    <source>
        <dbReference type="ARBA" id="ARBA00022833"/>
    </source>
</evidence>
<proteinExistence type="inferred from homology"/>
<name>A0AAV2NCH9_9HYME</name>